<keyword evidence="4 10" id="KW-0067">ATP-binding</keyword>
<keyword evidence="3" id="KW-0547">Nucleotide-binding</keyword>
<name>A0ABS1F1J9_9PROT</name>
<keyword evidence="6 7" id="KW-0472">Membrane</keyword>
<feature type="domain" description="ABC transporter" evidence="8">
    <location>
        <begin position="438"/>
        <end position="657"/>
    </location>
</feature>
<evidence type="ECO:0000256" key="6">
    <source>
        <dbReference type="ARBA" id="ARBA00023136"/>
    </source>
</evidence>
<keyword evidence="11" id="KW-1185">Reference proteome</keyword>
<dbReference type="PROSITE" id="PS50893">
    <property type="entry name" value="ABC_TRANSPORTER_2"/>
    <property type="match status" value="1"/>
</dbReference>
<feature type="transmembrane region" description="Helical" evidence="7">
    <location>
        <begin position="247"/>
        <end position="264"/>
    </location>
</feature>
<dbReference type="PANTHER" id="PTHR24221:SF654">
    <property type="entry name" value="ATP-BINDING CASSETTE SUB-FAMILY B MEMBER 6"/>
    <property type="match status" value="1"/>
</dbReference>
<keyword evidence="5 7" id="KW-1133">Transmembrane helix</keyword>
<keyword evidence="2 7" id="KW-0812">Transmembrane</keyword>
<feature type="domain" description="ABC transmembrane type-1" evidence="9">
    <location>
        <begin position="132"/>
        <end position="408"/>
    </location>
</feature>
<dbReference type="GO" id="GO:0005524">
    <property type="term" value="F:ATP binding"/>
    <property type="evidence" value="ECO:0007669"/>
    <property type="project" value="UniProtKB-KW"/>
</dbReference>
<dbReference type="InterPro" id="IPR039421">
    <property type="entry name" value="Type_1_exporter"/>
</dbReference>
<dbReference type="CDD" id="cd03228">
    <property type="entry name" value="ABCC_MRP_Like"/>
    <property type="match status" value="1"/>
</dbReference>
<protein>
    <submittedName>
        <fullName evidence="10">ATP-binding cassette domain-containing protein</fullName>
    </submittedName>
</protein>
<feature type="transmembrane region" description="Helical" evidence="7">
    <location>
        <begin position="161"/>
        <end position="184"/>
    </location>
</feature>
<dbReference type="PANTHER" id="PTHR24221">
    <property type="entry name" value="ATP-BINDING CASSETTE SUB-FAMILY B"/>
    <property type="match status" value="1"/>
</dbReference>
<dbReference type="Pfam" id="PF00005">
    <property type="entry name" value="ABC_tran"/>
    <property type="match status" value="1"/>
</dbReference>
<dbReference type="SMART" id="SM00382">
    <property type="entry name" value="AAA"/>
    <property type="match status" value="1"/>
</dbReference>
<dbReference type="InterPro" id="IPR027417">
    <property type="entry name" value="P-loop_NTPase"/>
</dbReference>
<dbReference type="Proteomes" id="UP000652760">
    <property type="component" value="Unassembled WGS sequence"/>
</dbReference>
<dbReference type="RefSeq" id="WP_200191716.1">
    <property type="nucleotide sequence ID" value="NZ_JAENHM010000025.1"/>
</dbReference>
<dbReference type="PROSITE" id="PS50929">
    <property type="entry name" value="ABC_TM1F"/>
    <property type="match status" value="1"/>
</dbReference>
<dbReference type="Gene3D" id="3.40.50.300">
    <property type="entry name" value="P-loop containing nucleotide triphosphate hydrolases"/>
    <property type="match status" value="1"/>
</dbReference>
<evidence type="ECO:0000313" key="11">
    <source>
        <dbReference type="Proteomes" id="UP000652760"/>
    </source>
</evidence>
<dbReference type="InterPro" id="IPR003439">
    <property type="entry name" value="ABC_transporter-like_ATP-bd"/>
</dbReference>
<feature type="transmembrane region" description="Helical" evidence="7">
    <location>
        <begin position="132"/>
        <end position="155"/>
    </location>
</feature>
<proteinExistence type="predicted"/>
<accession>A0ABS1F1J9</accession>
<evidence type="ECO:0000256" key="2">
    <source>
        <dbReference type="ARBA" id="ARBA00022692"/>
    </source>
</evidence>
<evidence type="ECO:0000256" key="4">
    <source>
        <dbReference type="ARBA" id="ARBA00022840"/>
    </source>
</evidence>
<dbReference type="EMBL" id="JAENHM010000025">
    <property type="protein sequence ID" value="MBK1837296.1"/>
    <property type="molecule type" value="Genomic_DNA"/>
</dbReference>
<gene>
    <name evidence="10" type="ORF">JHL17_07710</name>
</gene>
<evidence type="ECO:0000256" key="1">
    <source>
        <dbReference type="ARBA" id="ARBA00004651"/>
    </source>
</evidence>
<evidence type="ECO:0000256" key="3">
    <source>
        <dbReference type="ARBA" id="ARBA00022741"/>
    </source>
</evidence>
<sequence>MIQRGMEHGLRRLIRSGGGEAELRVAAPAFGLRLRRVRLRPGRRGTVPWWERDHGPLVGFRSADGEPVLLRPDGRCGYRAEDAAGLSRPVDAVLAATLSADACAPVRTGGPAPLTPARWQGFALADGRGDRILALMAALCAGVAAVLPAAAMLLLGGTAMAGGAAALGSLAAVLLLAAVAAGLCERVRRIASARSGAVSDLALHAVIWERLFAVPPGLQRTVPGSVQEERLHDGVTAMQWAVARRQAMTEALIRLAPAVAAMAWAAPWPALAGGCVAAAGGAMRAWLLRRSDRSQRTERVAAASSWHRLELAAVSLPQLRLLGAGAWVVDRAVSTLRALSAHAGLAATRKADADAVAYALIQVVPLLVGGLAMREGSGMPVAAAAALAALPALQAMLRLADAFGRLPDDELVAPLRPLLEAAADSPVDAADAGPVERLDLCDVTFTHPGMSAPCLHRVSLSLARGRVVAVTGPSGSGKSTLIALALGLLRPDSGMLRINGRDLSTLDAAAVRARIGTVLQDEEIGVATIRSVILGMAPLPAERAWEAARLARLDADIAALPMGIQTLVAEGAFPAGLMQRLLIARALARNPDILVLDEATTALDEDMQAALFADMRARGVAVLVASHRPSTLALADHVLDLSAAAPVAQPSGSAAPLS</sequence>
<dbReference type="SUPFAM" id="SSF52540">
    <property type="entry name" value="P-loop containing nucleoside triphosphate hydrolases"/>
    <property type="match status" value="1"/>
</dbReference>
<dbReference type="SUPFAM" id="SSF90123">
    <property type="entry name" value="ABC transporter transmembrane region"/>
    <property type="match status" value="1"/>
</dbReference>
<evidence type="ECO:0000256" key="7">
    <source>
        <dbReference type="SAM" id="Phobius"/>
    </source>
</evidence>
<evidence type="ECO:0000259" key="8">
    <source>
        <dbReference type="PROSITE" id="PS50893"/>
    </source>
</evidence>
<dbReference type="InterPro" id="IPR011527">
    <property type="entry name" value="ABC1_TM_dom"/>
</dbReference>
<evidence type="ECO:0000256" key="5">
    <source>
        <dbReference type="ARBA" id="ARBA00022989"/>
    </source>
</evidence>
<evidence type="ECO:0000259" key="9">
    <source>
        <dbReference type="PROSITE" id="PS50929"/>
    </source>
</evidence>
<comment type="caution">
    <text evidence="10">The sequence shown here is derived from an EMBL/GenBank/DDBJ whole genome shotgun (WGS) entry which is preliminary data.</text>
</comment>
<evidence type="ECO:0000313" key="10">
    <source>
        <dbReference type="EMBL" id="MBK1837296.1"/>
    </source>
</evidence>
<dbReference type="Gene3D" id="1.20.1560.10">
    <property type="entry name" value="ABC transporter type 1, transmembrane domain"/>
    <property type="match status" value="1"/>
</dbReference>
<dbReference type="InterPro" id="IPR003593">
    <property type="entry name" value="AAA+_ATPase"/>
</dbReference>
<organism evidence="10 11">
    <name type="scientific">Azospirillum endophyticum</name>
    <dbReference type="NCBI Taxonomy" id="2800326"/>
    <lineage>
        <taxon>Bacteria</taxon>
        <taxon>Pseudomonadati</taxon>
        <taxon>Pseudomonadota</taxon>
        <taxon>Alphaproteobacteria</taxon>
        <taxon>Rhodospirillales</taxon>
        <taxon>Azospirillaceae</taxon>
        <taxon>Azospirillum</taxon>
    </lineage>
</organism>
<comment type="subcellular location">
    <subcellularLocation>
        <location evidence="1">Cell membrane</location>
        <topology evidence="1">Multi-pass membrane protein</topology>
    </subcellularLocation>
</comment>
<dbReference type="InterPro" id="IPR036640">
    <property type="entry name" value="ABC1_TM_sf"/>
</dbReference>
<reference evidence="11" key="1">
    <citation type="submission" date="2021-01" db="EMBL/GenBank/DDBJ databases">
        <title>Genome public.</title>
        <authorList>
            <person name="Liu C."/>
            <person name="Sun Q."/>
        </authorList>
    </citation>
    <scope>NUCLEOTIDE SEQUENCE [LARGE SCALE GENOMIC DNA]</scope>
    <source>
        <strain evidence="11">YIM B02556</strain>
    </source>
</reference>